<dbReference type="PANTHER" id="PTHR43289">
    <property type="entry name" value="MITOGEN-ACTIVATED PROTEIN KINASE KINASE KINASE 20-RELATED"/>
    <property type="match status" value="1"/>
</dbReference>
<dbReference type="RefSeq" id="WP_344362223.1">
    <property type="nucleotide sequence ID" value="NZ_BAAAQB010000009.1"/>
</dbReference>
<evidence type="ECO:0000256" key="9">
    <source>
        <dbReference type="SAM" id="MobiDB-lite"/>
    </source>
</evidence>
<evidence type="ECO:0000313" key="14">
    <source>
        <dbReference type="EMBL" id="GAA2128265.1"/>
    </source>
</evidence>
<proteinExistence type="predicted"/>
<dbReference type="Gene3D" id="1.10.510.10">
    <property type="entry name" value="Transferase(Phosphotransferase) domain 1"/>
    <property type="match status" value="1"/>
</dbReference>
<keyword evidence="10" id="KW-0472">Membrane</keyword>
<evidence type="ECO:0000256" key="6">
    <source>
        <dbReference type="ARBA" id="ARBA00022840"/>
    </source>
</evidence>
<dbReference type="EMBL" id="BAAAQB010000009">
    <property type="protein sequence ID" value="GAA2128265.1"/>
    <property type="molecule type" value="Genomic_DNA"/>
</dbReference>
<name>A0ABN2YJ38_9MICC</name>
<dbReference type="InterPro" id="IPR000719">
    <property type="entry name" value="Prot_kinase_dom"/>
</dbReference>
<dbReference type="EC" id="2.7.11.1" evidence="1"/>
<dbReference type="Gene3D" id="3.30.10.20">
    <property type="match status" value="4"/>
</dbReference>
<evidence type="ECO:0000259" key="11">
    <source>
        <dbReference type="PROSITE" id="PS50011"/>
    </source>
</evidence>
<keyword evidence="15" id="KW-1185">Reference proteome</keyword>
<comment type="catalytic activity">
    <reaction evidence="7">
        <text>L-threonyl-[protein] + ATP = O-phospho-L-threonyl-[protein] + ADP + H(+)</text>
        <dbReference type="Rhea" id="RHEA:46608"/>
        <dbReference type="Rhea" id="RHEA-COMP:11060"/>
        <dbReference type="Rhea" id="RHEA-COMP:11605"/>
        <dbReference type="ChEBI" id="CHEBI:15378"/>
        <dbReference type="ChEBI" id="CHEBI:30013"/>
        <dbReference type="ChEBI" id="CHEBI:30616"/>
        <dbReference type="ChEBI" id="CHEBI:61977"/>
        <dbReference type="ChEBI" id="CHEBI:456216"/>
        <dbReference type="EC" id="2.7.11.1"/>
    </reaction>
</comment>
<dbReference type="InterPro" id="IPR005543">
    <property type="entry name" value="PASTA_dom"/>
</dbReference>
<gene>
    <name evidence="14" type="ORF">GCM10009825_07400</name>
</gene>
<keyword evidence="4" id="KW-0547">Nucleotide-binding</keyword>
<accession>A0ABN2YJ38</accession>
<feature type="domain" description="PASTA" evidence="13">
    <location>
        <begin position="660"/>
        <end position="722"/>
    </location>
</feature>
<keyword evidence="2" id="KW-0723">Serine/threonine-protein kinase</keyword>
<evidence type="ECO:0000313" key="15">
    <source>
        <dbReference type="Proteomes" id="UP001500102"/>
    </source>
</evidence>
<comment type="caution">
    <text evidence="14">The sequence shown here is derived from an EMBL/GenBank/DDBJ whole genome shotgun (WGS) entry which is preliminary data.</text>
</comment>
<evidence type="ECO:0000256" key="5">
    <source>
        <dbReference type="ARBA" id="ARBA00022777"/>
    </source>
</evidence>
<feature type="compositionally biased region" description="Basic and acidic residues" evidence="9">
    <location>
        <begin position="402"/>
        <end position="412"/>
    </location>
</feature>
<dbReference type="PROSITE" id="PS50206">
    <property type="entry name" value="RHODANESE_3"/>
    <property type="match status" value="1"/>
</dbReference>
<evidence type="ECO:0000256" key="1">
    <source>
        <dbReference type="ARBA" id="ARBA00012513"/>
    </source>
</evidence>
<dbReference type="PROSITE" id="PS51178">
    <property type="entry name" value="PASTA"/>
    <property type="match status" value="4"/>
</dbReference>
<dbReference type="PROSITE" id="PS00108">
    <property type="entry name" value="PROTEIN_KINASE_ST"/>
    <property type="match status" value="1"/>
</dbReference>
<dbReference type="Pfam" id="PF00069">
    <property type="entry name" value="Pkinase"/>
    <property type="match status" value="1"/>
</dbReference>
<dbReference type="SUPFAM" id="SSF56112">
    <property type="entry name" value="Protein kinase-like (PK-like)"/>
    <property type="match status" value="1"/>
</dbReference>
<dbReference type="PANTHER" id="PTHR43289:SF34">
    <property type="entry name" value="SERINE_THREONINE-PROTEIN KINASE YBDM-RELATED"/>
    <property type="match status" value="1"/>
</dbReference>
<feature type="transmembrane region" description="Helical" evidence="10">
    <location>
        <begin position="433"/>
        <end position="454"/>
    </location>
</feature>
<dbReference type="Proteomes" id="UP001500102">
    <property type="component" value="Unassembled WGS sequence"/>
</dbReference>
<keyword evidence="5 14" id="KW-0418">Kinase</keyword>
<feature type="domain" description="PASTA" evidence="13">
    <location>
        <begin position="458"/>
        <end position="523"/>
    </location>
</feature>
<evidence type="ECO:0000259" key="13">
    <source>
        <dbReference type="PROSITE" id="PS51178"/>
    </source>
</evidence>
<feature type="compositionally biased region" description="Polar residues" evidence="9">
    <location>
        <begin position="340"/>
        <end position="355"/>
    </location>
</feature>
<dbReference type="InterPro" id="IPR008271">
    <property type="entry name" value="Ser/Thr_kinase_AS"/>
</dbReference>
<dbReference type="Gene3D" id="3.30.200.20">
    <property type="entry name" value="Phosphorylase Kinase, domain 1"/>
    <property type="match status" value="1"/>
</dbReference>
<evidence type="ECO:0000256" key="10">
    <source>
        <dbReference type="SAM" id="Phobius"/>
    </source>
</evidence>
<dbReference type="InterPro" id="IPR001763">
    <property type="entry name" value="Rhodanese-like_dom"/>
</dbReference>
<dbReference type="CDD" id="cd06577">
    <property type="entry name" value="PASTA_pknB"/>
    <property type="match status" value="4"/>
</dbReference>
<evidence type="ECO:0000259" key="12">
    <source>
        <dbReference type="PROSITE" id="PS50206"/>
    </source>
</evidence>
<dbReference type="PROSITE" id="PS50011">
    <property type="entry name" value="PROTEIN_KINASE_DOM"/>
    <property type="match status" value="1"/>
</dbReference>
<feature type="domain" description="PASTA" evidence="13">
    <location>
        <begin position="592"/>
        <end position="659"/>
    </location>
</feature>
<dbReference type="SMART" id="SM00220">
    <property type="entry name" value="S_TKc"/>
    <property type="match status" value="1"/>
</dbReference>
<evidence type="ECO:0000256" key="7">
    <source>
        <dbReference type="ARBA" id="ARBA00047899"/>
    </source>
</evidence>
<keyword evidence="6" id="KW-0067">ATP-binding</keyword>
<keyword evidence="10" id="KW-0812">Transmembrane</keyword>
<keyword evidence="3" id="KW-0808">Transferase</keyword>
<dbReference type="CDD" id="cd14014">
    <property type="entry name" value="STKc_PknB_like"/>
    <property type="match status" value="1"/>
</dbReference>
<sequence>MVQEYVSDALVGNLVDNRYRVQSKLARGGMSTVYLATDQRLERDVALKVLHPHLADDPQFLDRLGREAKAAARLSHPHVVGVLDQGEDGPLAYLVMEYIKGHTLRDVLNEKGALSPRLALALIDPVVEGLGAAHAAGMIHRDIKPENVLIADDGRIKLGDFGLARAISTSTSTGALIGTVAYLSPELVLGKQADARSDIYSVGIMLYEMVTGRQPFDGEVPIQVAYQHVNSTVEAPSIQVPGLAAEIDELVQWCTDRDPDKRPVDGNALLSELRHIRTNLSDAELDLQPPAAVHRPLPAVAAPPSRPPAGTVPASAVQDTAYVRPPNDMPTEVYGGLQQPTEMISRGGNPTTVMTNGPRRPAYGPLSTPEDSSTPEDGAYQGAAGYGEPGDVGTATSKRAQRKLDRDEERARQRAAATPTKTLHEGNRRRRGLVWIVLLVVAALLAAVAGWFFGMGPGSPGTIPPVANKTVAEAQDLLRTAGFQSTVKDVFDDNVSPGLVVGSEPKAGEVIRKFQPVSLAVSKGPELFPLPDLTGKTLDDAKTALNGAEMALGPITETFDETAPAGTVLAQAPRSGNPVRHGTPVGLTVSKGPQPIPVPDVRGQEQGAAVKALEAAGLKAVVAPDPVNDRTVPKGAVLAQDPASGNLTKGGSVTLTISKGPKLVQVPSFIGKQASDAQKALEDLGFKVQIDNILGGFFGTVRAQDPVNTAVPEGSVITLTVV</sequence>
<evidence type="ECO:0000256" key="8">
    <source>
        <dbReference type="ARBA" id="ARBA00048679"/>
    </source>
</evidence>
<feature type="domain" description="Protein kinase" evidence="11">
    <location>
        <begin position="19"/>
        <end position="278"/>
    </location>
</feature>
<dbReference type="Pfam" id="PF03793">
    <property type="entry name" value="PASTA"/>
    <property type="match status" value="4"/>
</dbReference>
<evidence type="ECO:0000256" key="4">
    <source>
        <dbReference type="ARBA" id="ARBA00022741"/>
    </source>
</evidence>
<evidence type="ECO:0000256" key="3">
    <source>
        <dbReference type="ARBA" id="ARBA00022679"/>
    </source>
</evidence>
<evidence type="ECO:0000256" key="2">
    <source>
        <dbReference type="ARBA" id="ARBA00022527"/>
    </source>
</evidence>
<feature type="region of interest" description="Disordered" evidence="9">
    <location>
        <begin position="340"/>
        <end position="424"/>
    </location>
</feature>
<keyword evidence="10" id="KW-1133">Transmembrane helix</keyword>
<reference evidence="14 15" key="1">
    <citation type="journal article" date="2019" name="Int. J. Syst. Evol. Microbiol.">
        <title>The Global Catalogue of Microorganisms (GCM) 10K type strain sequencing project: providing services to taxonomists for standard genome sequencing and annotation.</title>
        <authorList>
            <consortium name="The Broad Institute Genomics Platform"/>
            <consortium name="The Broad Institute Genome Sequencing Center for Infectious Disease"/>
            <person name="Wu L."/>
            <person name="Ma J."/>
        </authorList>
    </citation>
    <scope>NUCLEOTIDE SEQUENCE [LARGE SCALE GENOMIC DNA]</scope>
    <source>
        <strain evidence="14 15">JCM 15921</strain>
    </source>
</reference>
<feature type="domain" description="Rhodanese" evidence="12">
    <location>
        <begin position="671"/>
        <end position="709"/>
    </location>
</feature>
<protein>
    <recommendedName>
        <fullName evidence="1">non-specific serine/threonine protein kinase</fullName>
        <ecNumber evidence="1">2.7.11.1</ecNumber>
    </recommendedName>
</protein>
<comment type="catalytic activity">
    <reaction evidence="8">
        <text>L-seryl-[protein] + ATP = O-phospho-L-seryl-[protein] + ADP + H(+)</text>
        <dbReference type="Rhea" id="RHEA:17989"/>
        <dbReference type="Rhea" id="RHEA-COMP:9863"/>
        <dbReference type="Rhea" id="RHEA-COMP:11604"/>
        <dbReference type="ChEBI" id="CHEBI:15378"/>
        <dbReference type="ChEBI" id="CHEBI:29999"/>
        <dbReference type="ChEBI" id="CHEBI:30616"/>
        <dbReference type="ChEBI" id="CHEBI:83421"/>
        <dbReference type="ChEBI" id="CHEBI:456216"/>
        <dbReference type="EC" id="2.7.11.1"/>
    </reaction>
</comment>
<feature type="domain" description="PASTA" evidence="13">
    <location>
        <begin position="524"/>
        <end position="591"/>
    </location>
</feature>
<dbReference type="SMART" id="SM00740">
    <property type="entry name" value="PASTA"/>
    <property type="match status" value="4"/>
</dbReference>
<organism evidence="14 15">
    <name type="scientific">Arthrobacter humicola</name>
    <dbReference type="NCBI Taxonomy" id="409291"/>
    <lineage>
        <taxon>Bacteria</taxon>
        <taxon>Bacillati</taxon>
        <taxon>Actinomycetota</taxon>
        <taxon>Actinomycetes</taxon>
        <taxon>Micrococcales</taxon>
        <taxon>Micrococcaceae</taxon>
        <taxon>Arthrobacter</taxon>
    </lineage>
</organism>
<dbReference type="GO" id="GO:0016301">
    <property type="term" value="F:kinase activity"/>
    <property type="evidence" value="ECO:0007669"/>
    <property type="project" value="UniProtKB-KW"/>
</dbReference>
<dbReference type="InterPro" id="IPR011009">
    <property type="entry name" value="Kinase-like_dom_sf"/>
</dbReference>